<dbReference type="OrthoDB" id="43458at2759"/>
<protein>
    <submittedName>
        <fullName evidence="7">Transmembrane protein 234</fullName>
    </submittedName>
</protein>
<dbReference type="Gene3D" id="1.10.3730.20">
    <property type="match status" value="1"/>
</dbReference>
<dbReference type="InterPro" id="IPR018908">
    <property type="entry name" value="TMEM234"/>
</dbReference>
<evidence type="ECO:0000256" key="6">
    <source>
        <dbReference type="SAM" id="Phobius"/>
    </source>
</evidence>
<evidence type="ECO:0000256" key="2">
    <source>
        <dbReference type="ARBA" id="ARBA00005977"/>
    </source>
</evidence>
<dbReference type="SUPFAM" id="SSF103481">
    <property type="entry name" value="Multidrug resistance efflux transporter EmrE"/>
    <property type="match status" value="1"/>
</dbReference>
<dbReference type="GO" id="GO:0016020">
    <property type="term" value="C:membrane"/>
    <property type="evidence" value="ECO:0007669"/>
    <property type="project" value="UniProtKB-SubCell"/>
</dbReference>
<dbReference type="Proteomes" id="UP000790347">
    <property type="component" value="Unassembled WGS sequence"/>
</dbReference>
<dbReference type="EMBL" id="SDOV01000001">
    <property type="protein sequence ID" value="KAH7646443.1"/>
    <property type="molecule type" value="Genomic_DNA"/>
</dbReference>
<proteinExistence type="inferred from homology"/>
<organism evidence="8 9">
    <name type="scientific">Dermatophagoides farinae</name>
    <name type="common">American house dust mite</name>
    <dbReference type="NCBI Taxonomy" id="6954"/>
    <lineage>
        <taxon>Eukaryota</taxon>
        <taxon>Metazoa</taxon>
        <taxon>Ecdysozoa</taxon>
        <taxon>Arthropoda</taxon>
        <taxon>Chelicerata</taxon>
        <taxon>Arachnida</taxon>
        <taxon>Acari</taxon>
        <taxon>Acariformes</taxon>
        <taxon>Sarcoptiformes</taxon>
        <taxon>Astigmata</taxon>
        <taxon>Psoroptidia</taxon>
        <taxon>Analgoidea</taxon>
        <taxon>Pyroglyphidae</taxon>
        <taxon>Dermatophagoidinae</taxon>
        <taxon>Dermatophagoides</taxon>
    </lineage>
</organism>
<dbReference type="Pfam" id="PF10639">
    <property type="entry name" value="TMEM234"/>
    <property type="match status" value="1"/>
</dbReference>
<dbReference type="PANTHER" id="PTHR28668:SF1">
    <property type="entry name" value="TRANSMEMBRANE PROTEIN 234"/>
    <property type="match status" value="1"/>
</dbReference>
<dbReference type="InterPro" id="IPR037185">
    <property type="entry name" value="EmrE-like"/>
</dbReference>
<dbReference type="PANTHER" id="PTHR28668">
    <property type="entry name" value="TRANSMEMBRANE PROTEIN 234"/>
    <property type="match status" value="1"/>
</dbReference>
<keyword evidence="5 6" id="KW-0472">Membrane</keyword>
<dbReference type="EMBL" id="ASGP02000003">
    <property type="protein sequence ID" value="KAH9516902.1"/>
    <property type="molecule type" value="Genomic_DNA"/>
</dbReference>
<sequence>MFNDRSFGYLLTMMSGILWGLSTPFMKQHSGHLAWNVRSSQNILSNVWPIIKMLSSNWKFITFFFINQLGSILYTYSLSYTPINVAVPFSNSINLTLVVLFGCFKENIIINTEIIIGLFLVITGITLCTLSNSS</sequence>
<evidence type="ECO:0000313" key="7">
    <source>
        <dbReference type="EMBL" id="KAH7646443.1"/>
    </source>
</evidence>
<dbReference type="AlphaFoldDB" id="A0A922I1G6"/>
<dbReference type="Proteomes" id="UP000828236">
    <property type="component" value="Unassembled WGS sequence"/>
</dbReference>
<evidence type="ECO:0000256" key="1">
    <source>
        <dbReference type="ARBA" id="ARBA00004141"/>
    </source>
</evidence>
<keyword evidence="4 6" id="KW-1133">Transmembrane helix</keyword>
<evidence type="ECO:0000256" key="3">
    <source>
        <dbReference type="ARBA" id="ARBA00022692"/>
    </source>
</evidence>
<reference evidence="7" key="2">
    <citation type="submission" date="2020-06" db="EMBL/GenBank/DDBJ databases">
        <authorList>
            <person name="Ji K."/>
            <person name="Li J."/>
        </authorList>
    </citation>
    <scope>NUCLEOTIDE SEQUENCE</scope>
    <source>
        <strain evidence="7">JKM2019</strain>
        <tissue evidence="7">Whole body</tissue>
    </source>
</reference>
<name>A0A922I1G6_DERFA</name>
<feature type="transmembrane region" description="Helical" evidence="6">
    <location>
        <begin position="83"/>
        <end position="102"/>
    </location>
</feature>
<comment type="subcellular location">
    <subcellularLocation>
        <location evidence="1">Membrane</location>
        <topology evidence="1">Multi-pass membrane protein</topology>
    </subcellularLocation>
</comment>
<reference evidence="7" key="3">
    <citation type="journal article" date="2021" name="World Allergy Organ. J.">
        <title>Chromosome-level assembly of Dermatophagoides farinae genome and transcriptome reveals two novel allergens Der f 37 and Der f 39.</title>
        <authorList>
            <person name="Chen J."/>
            <person name="Cai Z."/>
            <person name="Fan D."/>
            <person name="Hu J."/>
            <person name="Hou Y."/>
            <person name="He Y."/>
            <person name="Zhang Z."/>
            <person name="Zhao Z."/>
            <person name="Gao P."/>
            <person name="Hu W."/>
            <person name="Sun J."/>
            <person name="Li J."/>
            <person name="Ji K."/>
        </authorList>
    </citation>
    <scope>NUCLEOTIDE SEQUENCE</scope>
    <source>
        <strain evidence="7">JKM2019</strain>
    </source>
</reference>
<reference evidence="8" key="1">
    <citation type="submission" date="2013-05" db="EMBL/GenBank/DDBJ databases">
        <authorList>
            <person name="Yim A.K.Y."/>
            <person name="Chan T.F."/>
            <person name="Ji K.M."/>
            <person name="Liu X.Y."/>
            <person name="Zhou J.W."/>
            <person name="Li R.Q."/>
            <person name="Yang K.Y."/>
            <person name="Li J."/>
            <person name="Li M."/>
            <person name="Law P.T.W."/>
            <person name="Wu Y.L."/>
            <person name="Cai Z.L."/>
            <person name="Qin H."/>
            <person name="Bao Y."/>
            <person name="Leung R.K.K."/>
            <person name="Ng P.K.S."/>
            <person name="Zou J."/>
            <person name="Zhong X.J."/>
            <person name="Ran P.X."/>
            <person name="Zhong N.S."/>
            <person name="Liu Z.G."/>
            <person name="Tsui S.K.W."/>
        </authorList>
    </citation>
    <scope>NUCLEOTIDE SEQUENCE</scope>
    <source>
        <strain evidence="8">Derf</strain>
        <tissue evidence="8">Whole organism</tissue>
    </source>
</reference>
<keyword evidence="9" id="KW-1185">Reference proteome</keyword>
<evidence type="ECO:0000256" key="4">
    <source>
        <dbReference type="ARBA" id="ARBA00022989"/>
    </source>
</evidence>
<feature type="transmembrane region" description="Helical" evidence="6">
    <location>
        <begin position="114"/>
        <end position="132"/>
    </location>
</feature>
<comment type="caution">
    <text evidence="8">The sequence shown here is derived from an EMBL/GenBank/DDBJ whole genome shotgun (WGS) entry which is preliminary data.</text>
</comment>
<gene>
    <name evidence="8" type="ORF">DERF_007616</name>
    <name evidence="7" type="ORF">HUG17_1981</name>
</gene>
<keyword evidence="3 6" id="KW-0812">Transmembrane</keyword>
<comment type="similarity">
    <text evidence="2">Belongs to the TMEM234 family.</text>
</comment>
<evidence type="ECO:0000256" key="5">
    <source>
        <dbReference type="ARBA" id="ARBA00023136"/>
    </source>
</evidence>
<evidence type="ECO:0000313" key="8">
    <source>
        <dbReference type="EMBL" id="KAH9516902.1"/>
    </source>
</evidence>
<reference evidence="8" key="4">
    <citation type="journal article" date="2022" name="Res Sq">
        <title>Comparative Genomics Reveals Insights into the Divergent Evolution of Astigmatic Mites and Household Pest Adaptations.</title>
        <authorList>
            <person name="Xiong Q."/>
            <person name="Wan A.T.-Y."/>
            <person name="Liu X.-Y."/>
            <person name="Fung C.S.-H."/>
            <person name="Xiao X."/>
            <person name="Malainual N."/>
            <person name="Hou J."/>
            <person name="Wang L."/>
            <person name="Wang M."/>
            <person name="Yang K."/>
            <person name="Cui Y."/>
            <person name="Leung E."/>
            <person name="Nong W."/>
            <person name="Shin S.-K."/>
            <person name="Au S."/>
            <person name="Jeong K.Y."/>
            <person name="Chew F.T."/>
            <person name="Hui J."/>
            <person name="Leung T.F."/>
            <person name="Tungtrongchitr A."/>
            <person name="Zhong N."/>
            <person name="Liu Z."/>
            <person name="Tsui S."/>
        </authorList>
    </citation>
    <scope>NUCLEOTIDE SEQUENCE</scope>
    <source>
        <strain evidence="8">Derf</strain>
        <tissue evidence="8">Whole organism</tissue>
    </source>
</reference>
<evidence type="ECO:0000313" key="9">
    <source>
        <dbReference type="Proteomes" id="UP000790347"/>
    </source>
</evidence>
<feature type="transmembrane region" description="Helical" evidence="6">
    <location>
        <begin position="6"/>
        <end position="26"/>
    </location>
</feature>
<accession>A0A922I1G6</accession>